<dbReference type="GO" id="GO:0008299">
    <property type="term" value="P:isoprenoid biosynthetic process"/>
    <property type="evidence" value="ECO:0007669"/>
    <property type="project" value="InterPro"/>
</dbReference>
<dbReference type="EMBL" id="JNSK01000002">
    <property type="protein sequence ID" value="KGA20629.1"/>
    <property type="molecule type" value="Genomic_DNA"/>
</dbReference>
<dbReference type="SUPFAM" id="SSF48576">
    <property type="entry name" value="Terpenoid synthases"/>
    <property type="match status" value="1"/>
</dbReference>
<dbReference type="GO" id="GO:0046872">
    <property type="term" value="F:metal ion binding"/>
    <property type="evidence" value="ECO:0007669"/>
    <property type="project" value="UniProtKB-KW"/>
</dbReference>
<dbReference type="InterPro" id="IPR008949">
    <property type="entry name" value="Isoprenoid_synthase_dom_sf"/>
</dbReference>
<dbReference type="GO" id="GO:0004659">
    <property type="term" value="F:prenyltransferase activity"/>
    <property type="evidence" value="ECO:0007669"/>
    <property type="project" value="InterPro"/>
</dbReference>
<dbReference type="Pfam" id="PF00348">
    <property type="entry name" value="polyprenyl_synt"/>
    <property type="match status" value="1"/>
</dbReference>
<dbReference type="SFLD" id="SFLDG01017">
    <property type="entry name" value="Polyprenyl_Transferase_Like"/>
    <property type="match status" value="1"/>
</dbReference>
<keyword evidence="4" id="KW-0479">Metal-binding</keyword>
<dbReference type="PANTHER" id="PTHR12001">
    <property type="entry name" value="GERANYLGERANYL PYROPHOSPHATE SYNTHASE"/>
    <property type="match status" value="1"/>
</dbReference>
<comment type="caution">
    <text evidence="6">The sequence shown here is derived from an EMBL/GenBank/DDBJ whole genome shotgun (WGS) entry which is preliminary data.</text>
</comment>
<dbReference type="AlphaFoldDB" id="A0A094QEG2"/>
<evidence type="ECO:0000256" key="2">
    <source>
        <dbReference type="ARBA" id="ARBA00006706"/>
    </source>
</evidence>
<evidence type="ECO:0000256" key="3">
    <source>
        <dbReference type="ARBA" id="ARBA00022679"/>
    </source>
</evidence>
<name>A0A094QEG2_9ZZZZ</name>
<organism evidence="6">
    <name type="scientific">freshwater metagenome</name>
    <dbReference type="NCBI Taxonomy" id="449393"/>
    <lineage>
        <taxon>unclassified sequences</taxon>
        <taxon>metagenomes</taxon>
        <taxon>ecological metagenomes</taxon>
    </lineage>
</organism>
<keyword evidence="3" id="KW-0808">Transferase</keyword>
<comment type="cofactor">
    <cofactor evidence="1">
        <name>Mg(2+)</name>
        <dbReference type="ChEBI" id="CHEBI:18420"/>
    </cofactor>
</comment>
<dbReference type="PANTHER" id="PTHR12001:SF69">
    <property type="entry name" value="ALL TRANS-POLYPRENYL-DIPHOSPHATE SYNTHASE PDSS1"/>
    <property type="match status" value="1"/>
</dbReference>
<gene>
    <name evidence="6" type="ORF">GM50_1285</name>
</gene>
<reference evidence="6" key="1">
    <citation type="submission" date="2014-05" db="EMBL/GenBank/DDBJ databases">
        <title>Key roles for freshwater Actinobacteria revealed by deep metagenomic sequencing.</title>
        <authorList>
            <person name="Ghai R."/>
            <person name="Mizuno C.M."/>
            <person name="Picazo A."/>
            <person name="Camacho A."/>
            <person name="Rodriguez-Valera F."/>
        </authorList>
    </citation>
    <scope>NUCLEOTIDE SEQUENCE</scope>
</reference>
<evidence type="ECO:0000313" key="6">
    <source>
        <dbReference type="EMBL" id="KGA20629.1"/>
    </source>
</evidence>
<dbReference type="InterPro" id="IPR000092">
    <property type="entry name" value="Polyprenyl_synt"/>
</dbReference>
<evidence type="ECO:0000256" key="5">
    <source>
        <dbReference type="ARBA" id="ARBA00022842"/>
    </source>
</evidence>
<comment type="similarity">
    <text evidence="2">Belongs to the FPP/GGPP synthase family.</text>
</comment>
<proteinExistence type="inferred from homology"/>
<dbReference type="SFLD" id="SFLDS00005">
    <property type="entry name" value="Isoprenoid_Synthase_Type_I"/>
    <property type="match status" value="1"/>
</dbReference>
<evidence type="ECO:0000256" key="1">
    <source>
        <dbReference type="ARBA" id="ARBA00001946"/>
    </source>
</evidence>
<sequence>MASLGIPEISPEFEAQLSEGLSRVETRLREQIVGKYPLVIETSRHLVDAGGKRLRPLLTLISSHYGDPSRTQVIDAAVVCELTHLGTLYHDDVMDEAPLRRGVMSANTRWTNSVAILTGDYLFAKVSDLLADMGPEAVRLQARTFERLVIGQIMETQGPSAGIDALEHYLNVVADKTGSLIATSARFGALLSGAPRDIMETLTVFGEKMGVAFQLADDVIDIASESFESGKTPGTDLREGIPTLVTLNVMKSHDSADAELRHLLSGPIEDEATVAQVLRELRSHKALEESRSQLVSIAKEARAALGPLPVGEATGALLSLCDAVIDRTA</sequence>
<dbReference type="Gene3D" id="1.10.600.10">
    <property type="entry name" value="Farnesyl Diphosphate Synthase"/>
    <property type="match status" value="1"/>
</dbReference>
<keyword evidence="5" id="KW-0460">Magnesium</keyword>
<dbReference type="CDD" id="cd00685">
    <property type="entry name" value="Trans_IPPS_HT"/>
    <property type="match status" value="1"/>
</dbReference>
<dbReference type="PROSITE" id="PS00444">
    <property type="entry name" value="POLYPRENYL_SYNTHASE_2"/>
    <property type="match status" value="1"/>
</dbReference>
<evidence type="ECO:0008006" key="7">
    <source>
        <dbReference type="Google" id="ProtNLM"/>
    </source>
</evidence>
<accession>A0A094QEG2</accession>
<dbReference type="InterPro" id="IPR033749">
    <property type="entry name" value="Polyprenyl_synt_CS"/>
</dbReference>
<protein>
    <recommendedName>
        <fullName evidence="7">Geranylgeranyl pyrophosphate synthase</fullName>
    </recommendedName>
</protein>
<evidence type="ECO:0000256" key="4">
    <source>
        <dbReference type="ARBA" id="ARBA00022723"/>
    </source>
</evidence>